<proteinExistence type="predicted"/>
<dbReference type="PANTHER" id="PTHR46066">
    <property type="entry name" value="CHITINASE DOMAIN-CONTAINING PROTEIN 1 FAMILY MEMBER"/>
    <property type="match status" value="1"/>
</dbReference>
<accession>A0ABY9Q952</accession>
<gene>
    <name evidence="1" type="ORF">HSX42_11795</name>
</gene>
<keyword evidence="2" id="KW-1185">Reference proteome</keyword>
<evidence type="ECO:0000313" key="2">
    <source>
        <dbReference type="Proteomes" id="UP001297580"/>
    </source>
</evidence>
<reference evidence="1 2" key="1">
    <citation type="submission" date="2023-08" db="EMBL/GenBank/DDBJ databases">
        <title>Complete genome sequence of Geobacillus thermodenitrificans K1041, a genetically tractable strain representative of the genus Geobacillus.</title>
        <authorList>
            <person name="Kani S."/>
            <person name="Suzuki H."/>
        </authorList>
    </citation>
    <scope>NUCLEOTIDE SEQUENCE [LARGE SCALE GENOMIC DNA]</scope>
    <source>
        <strain evidence="1 2">K1041</strain>
    </source>
</reference>
<protein>
    <submittedName>
        <fullName evidence="1">Glycoside hydrolase</fullName>
    </submittedName>
</protein>
<evidence type="ECO:0000313" key="1">
    <source>
        <dbReference type="EMBL" id="WMV74970.1"/>
    </source>
</evidence>
<dbReference type="EMBL" id="CP133461">
    <property type="protein sequence ID" value="WMV74970.1"/>
    <property type="molecule type" value="Genomic_DNA"/>
</dbReference>
<name>A0ABY9Q952_GEOTD</name>
<dbReference type="PANTHER" id="PTHR46066:SF2">
    <property type="entry name" value="CHITINASE DOMAIN-CONTAINING PROTEIN 1"/>
    <property type="match status" value="1"/>
</dbReference>
<dbReference type="SUPFAM" id="SSF51445">
    <property type="entry name" value="(Trans)glycosidases"/>
    <property type="match status" value="1"/>
</dbReference>
<dbReference type="Proteomes" id="UP001297580">
    <property type="component" value="Chromosome"/>
</dbReference>
<dbReference type="InterPro" id="IPR017853">
    <property type="entry name" value="GH"/>
</dbReference>
<sequence>MEKVNGQWVIKDPEAIHTWADARKDMFIMFERYHEKITAFGLHDFGVNPDGSIYDYTTETRDENNNRIGTKVLNENGEVVRWVKNSLQYLMETYPHIRYSIQLINMQGDGESKVDSFLDDVAKWDVCISETKKVAEQYIARFPMIKDIEIDFERAYHREGDEIKFRDFLVRMKNEVCIPLGLGLRVNLYAMTGDFNPNYYSWHDYKTLASAKDKNGNRAIDEFQVMTYDFSYAGSAPGPSTPIWWLEQVLEHVKNSLPVEATWVGNAGYGRRWGLDNKQPGRTVTYKQLVMWQNGMYVHNHQDGNRWVWHKQDWLPFVGWHDEESGYEITYPHLYDRFDASMSTDTGKGTVNRTTYGGKSIITSYFKSQQPEFTGIQAILNEPTETSGNVSEIYKANGVMIPAEYLGKDTTFPSAKRANRAVYLYDSGSNSCVRAKDETGTDGYIRFDFNVAQAGKYKLIALVHFNTFVNNEINARLNGQALVIGGDNLVEWWPFYVDKYAWLEVGEFDFLTENVLEILPSSGYIWGFVVCKDFKQNFLGGEVEFNAFIAPFMKRGEMDEQGNIEKVIADLPEKFTLTGEILRRPPRPAIIFEDTFNHYLNRADVQEAIREQGYYDVKSEAYYMGIQQAYNSGPNVGKLGNRNVCTDEKGVQTIGFSDGVWRLGADGVVRATVNVGYSNQLVLYKKFSCNIQVRADIAVSGTYPYGGIRFLASEEGNGNQGYIAVLDYSMNRVSIIYEDGNGGWEELTYAWMSDQLVGLKGQTVTMTVSVWNGKVWVKIGDRLYIDGFDLPYKPDSGAYGVFVKSGSITLSFLNISTLDRYEPMEKLRVEMDGQEYVFGEVPRTVEYDEFGYLIYSGLDVESTNVNKTEWKLDYINEPLAVVPAWGGRKKIRVQMLDAGIWLSYFYIGDTEGYSVAWNSDLSGFITTSHLIHRYGCRGVAMWTMGQEDPQIFTYIP</sequence>
<keyword evidence="1" id="KW-0378">Hydrolase</keyword>
<dbReference type="GO" id="GO:0016787">
    <property type="term" value="F:hydrolase activity"/>
    <property type="evidence" value="ECO:0007669"/>
    <property type="project" value="UniProtKB-KW"/>
</dbReference>
<dbReference type="RefSeq" id="WP_311088132.1">
    <property type="nucleotide sequence ID" value="NZ_CP133461.1"/>
</dbReference>
<organism evidence="1 2">
    <name type="scientific">Geobacillus thermodenitrificans</name>
    <dbReference type="NCBI Taxonomy" id="33940"/>
    <lineage>
        <taxon>Bacteria</taxon>
        <taxon>Bacillati</taxon>
        <taxon>Bacillota</taxon>
        <taxon>Bacilli</taxon>
        <taxon>Bacillales</taxon>
        <taxon>Anoxybacillaceae</taxon>
        <taxon>Geobacillus</taxon>
    </lineage>
</organism>
<dbReference type="Gene3D" id="3.20.20.80">
    <property type="entry name" value="Glycosidases"/>
    <property type="match status" value="1"/>
</dbReference>